<comment type="caution">
    <text evidence="3">The sequence shown here is derived from an EMBL/GenBank/DDBJ whole genome shotgun (WGS) entry which is preliminary data.</text>
</comment>
<reference evidence="3 4" key="1">
    <citation type="submission" date="2015-04" db="EMBL/GenBank/DDBJ databases">
        <title>Lasius niger genome sequencing.</title>
        <authorList>
            <person name="Konorov E.A."/>
            <person name="Nikitin M.A."/>
            <person name="Kirill M.V."/>
            <person name="Chang P."/>
        </authorList>
    </citation>
    <scope>NUCLEOTIDE SEQUENCE [LARGE SCALE GENOMIC DNA]</scope>
    <source>
        <tissue evidence="3">Whole</tissue>
    </source>
</reference>
<dbReference type="PANTHER" id="PTHR21610:SF9">
    <property type="entry name" value="VON WILLEBRAND FACTOR A DOMAIN-CONTAINING PROTEIN 8"/>
    <property type="match status" value="1"/>
</dbReference>
<organism evidence="3 4">
    <name type="scientific">Lasius niger</name>
    <name type="common">Black garden ant</name>
    <dbReference type="NCBI Taxonomy" id="67767"/>
    <lineage>
        <taxon>Eukaryota</taxon>
        <taxon>Metazoa</taxon>
        <taxon>Ecdysozoa</taxon>
        <taxon>Arthropoda</taxon>
        <taxon>Hexapoda</taxon>
        <taxon>Insecta</taxon>
        <taxon>Pterygota</taxon>
        <taxon>Neoptera</taxon>
        <taxon>Endopterygota</taxon>
        <taxon>Hymenoptera</taxon>
        <taxon>Apocrita</taxon>
        <taxon>Aculeata</taxon>
        <taxon>Formicoidea</taxon>
        <taxon>Formicidae</taxon>
        <taxon>Formicinae</taxon>
        <taxon>Lasius</taxon>
        <taxon>Lasius</taxon>
    </lineage>
</organism>
<protein>
    <submittedName>
        <fullName evidence="3">von willebrand factor a domain-containing protein 8-like protein</fullName>
    </submittedName>
</protein>
<dbReference type="FunFam" id="3.40.50.300:FF:000663">
    <property type="entry name" value="von Willebrand factor A domain containing 8"/>
    <property type="match status" value="1"/>
</dbReference>
<dbReference type="Pfam" id="PF07728">
    <property type="entry name" value="AAA_5"/>
    <property type="match status" value="2"/>
</dbReference>
<dbReference type="InterPro" id="IPR027417">
    <property type="entry name" value="P-loop_NTPase"/>
</dbReference>
<name>A0A0J7L535_LASNI</name>
<evidence type="ECO:0000259" key="2">
    <source>
        <dbReference type="Pfam" id="PF07728"/>
    </source>
</evidence>
<dbReference type="InterPro" id="IPR039891">
    <property type="entry name" value="VWA8"/>
</dbReference>
<sequence length="1412" mass="158928">MYDIFYRFYPYKLFLSKEGQSAVEDILGTFSILNDSKKERTVSSQINATKTADDLLEINIKRDNGQAGFHDMTSRDLIQQRTTSLNGDTVWRDSPLVDAALNGKLAVLDGINRIHSSTLAILHRLVHDRELQLHDGKRLVRADRYDEIKREYDRSDEEMRDRGVLRIHPAFRLIALAEPPVVNSSSGQWLNSELLSLFLFHEMRPLDKHEEIHIIRSKFGEPSRALLSIVELARVLRSSDDPTLRSLAGSLSTRQLLRIAERMHRFRCDDPYNAVQRACLARFLPAIAKQALEDCCRRLGVVPPKSAADSEVTCAVTEDTVRIGDTVVDRYRTAVLSKVPDIVFYDVPEHVALLERLLQDFILGQNLLLVGNQGVGKNKIVDRLLQLLNRPREYIQLHRDTTVQTLTLQPMVRDGKVVYEDSPLVQAVKLGHVLVIDEADKAPTHVTCILKTLVESGEMILSDGRRIVSRISENARDTNSIPIHPDFRMIVLANRPGFPFLGNDFFGALGDLFSTHSVDNPSIRSEIQLLRQYGPHVDEQTIHKLVKAFGELRSMADQGLVSYPYSTREVVNIVKHLEKFPNESLATVVRNVFDFDRYSQEIFDTLVTVLHKYGIPVGTSPTNIALAKEISLPEMKIHGSWNISNTFQNISAQERYVKLKSPTFPVQNDRTLDRVEARSAWFTELQSYWTIPISENSTVTALAVANGSKGDGMDDRIHVLTTNPLSIFSMTPESEQIRETSLQGLISPAKGNMPFYNVAVDNLGDVLVHEETSNSMLMVNVNEGSVRELQISSFLDVASDRISNAFRSRSPQWKMKADLLSSHNLIVLYTQNHNKIEAVNLQNMCAYSMNLPCNIESILLASDRKWLIQDTSKNKYFLMKSADSDPCPNTLRELDESNSTDIKSGSVLNCGRNGLHKTELSKALQQKIDSPNRLLVTDNTYAGIVTGFPDLDSSNDLHFWPRKGRTRSFITPIITQNGQVIRTISPSQVPDEVCPKDRKHTGISAYLEIVDTVNHKLRYLPIPEPVNVSPLTQWLYTKDLPLYASLTSNEGLVTIDAGGCVRLWETSITNIEKSLGSWRKMIGADEEKVQITKERYSGQDVVGPKHGKVDQNNEPHVGGNTWAGGTGGRDTAGLGGKGGPYRLDAGHTVHQLSDEEKNAVPEHVKKAAREMGLRAFKQRLKDIKMSEYDHKVYSQFSDAVRHQVQALRVILGTLQAKSNERQWCRHQTSGELDDTKLIEGLTGERTIYRRRAEKEPEIGAPQLKPKRLKLVADVSGSMYRFNSYDGRLDRELEACVMVMEAFSGYEGKFQYDIVGHSGDDYRIAFVDRTQPPTDNKQRLETMHAHSQFCMSGDNTLEATQHAIANLAKEDSDESIVVVLSDANLERYGIRPERFAKIDAKDAFWSCICVHGP</sequence>
<feature type="region of interest" description="Disordered" evidence="1">
    <location>
        <begin position="1099"/>
        <end position="1133"/>
    </location>
</feature>
<dbReference type="PaxDb" id="67767-A0A0J7L535"/>
<dbReference type="SUPFAM" id="SSF52540">
    <property type="entry name" value="P-loop containing nucleoside triphosphate hydrolases"/>
    <property type="match status" value="2"/>
</dbReference>
<dbReference type="EMBL" id="LBMM01000691">
    <property type="protein sequence ID" value="KMQ97741.1"/>
    <property type="molecule type" value="Genomic_DNA"/>
</dbReference>
<keyword evidence="4" id="KW-1185">Reference proteome</keyword>
<dbReference type="Proteomes" id="UP000036403">
    <property type="component" value="Unassembled WGS sequence"/>
</dbReference>
<dbReference type="PANTHER" id="PTHR21610">
    <property type="entry name" value="VON WILLEBRAND FACTOR A DOMAIN-CONTAINING PROTEIN 8"/>
    <property type="match status" value="1"/>
</dbReference>
<dbReference type="Gene3D" id="3.40.50.300">
    <property type="entry name" value="P-loop containing nucleotide triphosphate hydrolases"/>
    <property type="match status" value="2"/>
</dbReference>
<evidence type="ECO:0000256" key="1">
    <source>
        <dbReference type="SAM" id="MobiDB-lite"/>
    </source>
</evidence>
<dbReference type="GO" id="GO:0005737">
    <property type="term" value="C:cytoplasm"/>
    <property type="evidence" value="ECO:0007669"/>
    <property type="project" value="TreeGrafter"/>
</dbReference>
<dbReference type="OrthoDB" id="5186at2759"/>
<feature type="domain" description="ATPase dynein-related AAA" evidence="2">
    <location>
        <begin position="70"/>
        <end position="198"/>
    </location>
</feature>
<evidence type="ECO:0000313" key="3">
    <source>
        <dbReference type="EMBL" id="KMQ97741.1"/>
    </source>
</evidence>
<dbReference type="InterPro" id="IPR036465">
    <property type="entry name" value="vWFA_dom_sf"/>
</dbReference>
<dbReference type="STRING" id="67767.A0A0J7L535"/>
<gene>
    <name evidence="3" type="ORF">RF55_1914</name>
</gene>
<accession>A0A0J7L535</accession>
<dbReference type="GO" id="GO:0005524">
    <property type="term" value="F:ATP binding"/>
    <property type="evidence" value="ECO:0007669"/>
    <property type="project" value="InterPro"/>
</dbReference>
<feature type="domain" description="ATPase dynein-related AAA" evidence="2">
    <location>
        <begin position="366"/>
        <end position="513"/>
    </location>
</feature>
<feature type="compositionally biased region" description="Gly residues" evidence="1">
    <location>
        <begin position="1121"/>
        <end position="1133"/>
    </location>
</feature>
<evidence type="ECO:0000313" key="4">
    <source>
        <dbReference type="Proteomes" id="UP000036403"/>
    </source>
</evidence>
<dbReference type="GO" id="GO:0032991">
    <property type="term" value="C:protein-containing complex"/>
    <property type="evidence" value="ECO:0007669"/>
    <property type="project" value="UniProtKB-ARBA"/>
</dbReference>
<dbReference type="InterPro" id="IPR011704">
    <property type="entry name" value="ATPase_dyneun-rel_AAA"/>
</dbReference>
<proteinExistence type="predicted"/>
<dbReference type="SUPFAM" id="SSF53300">
    <property type="entry name" value="vWA-like"/>
    <property type="match status" value="1"/>
</dbReference>
<dbReference type="GO" id="GO:0016887">
    <property type="term" value="F:ATP hydrolysis activity"/>
    <property type="evidence" value="ECO:0007669"/>
    <property type="project" value="InterPro"/>
</dbReference>